<dbReference type="PANTHER" id="PTHR48176:SF1">
    <property type="entry name" value="DDRGK DOMAIN-CONTAINING PROTEIN 1"/>
    <property type="match status" value="1"/>
</dbReference>
<keyword evidence="2" id="KW-0812">Transmembrane</keyword>
<gene>
    <name evidence="6" type="ORF">SDRG_08777</name>
</gene>
<dbReference type="STRING" id="1156394.T0RMV1"/>
<keyword evidence="3" id="KW-1133">Transmembrane helix</keyword>
<dbReference type="OrthoDB" id="2285710at2759"/>
<organism evidence="6 7">
    <name type="scientific">Saprolegnia diclina (strain VS20)</name>
    <dbReference type="NCBI Taxonomy" id="1156394"/>
    <lineage>
        <taxon>Eukaryota</taxon>
        <taxon>Sar</taxon>
        <taxon>Stramenopiles</taxon>
        <taxon>Oomycota</taxon>
        <taxon>Saprolegniomycetes</taxon>
        <taxon>Saprolegniales</taxon>
        <taxon>Saprolegniaceae</taxon>
        <taxon>Saprolegnia</taxon>
    </lineage>
</organism>
<dbReference type="Pfam" id="PF09756">
    <property type="entry name" value="DDRGK"/>
    <property type="match status" value="1"/>
</dbReference>
<evidence type="ECO:0000313" key="6">
    <source>
        <dbReference type="EMBL" id="EQC33673.1"/>
    </source>
</evidence>
<accession>T0RMV1</accession>
<evidence type="ECO:0000256" key="2">
    <source>
        <dbReference type="ARBA" id="ARBA00022692"/>
    </source>
</evidence>
<proteinExistence type="predicted"/>
<dbReference type="SUPFAM" id="SSF46785">
    <property type="entry name" value="Winged helix' DNA-binding domain"/>
    <property type="match status" value="1"/>
</dbReference>
<name>T0RMV1_SAPDV</name>
<dbReference type="PANTHER" id="PTHR48176">
    <property type="entry name" value="DDRGK DOMAIN-CONTAINING PROTEIN 1"/>
    <property type="match status" value="1"/>
</dbReference>
<reference evidence="6 7" key="1">
    <citation type="submission" date="2012-04" db="EMBL/GenBank/DDBJ databases">
        <title>The Genome Sequence of Saprolegnia declina VS20.</title>
        <authorList>
            <consortium name="The Broad Institute Genome Sequencing Platform"/>
            <person name="Russ C."/>
            <person name="Nusbaum C."/>
            <person name="Tyler B."/>
            <person name="van West P."/>
            <person name="Dieguez-Uribeondo J."/>
            <person name="de Bruijn I."/>
            <person name="Tripathy S."/>
            <person name="Jiang R."/>
            <person name="Young S.K."/>
            <person name="Zeng Q."/>
            <person name="Gargeya S."/>
            <person name="Fitzgerald M."/>
            <person name="Haas B."/>
            <person name="Abouelleil A."/>
            <person name="Alvarado L."/>
            <person name="Arachchi H.M."/>
            <person name="Berlin A."/>
            <person name="Chapman S.B."/>
            <person name="Goldberg J."/>
            <person name="Griggs A."/>
            <person name="Gujja S."/>
            <person name="Hansen M."/>
            <person name="Howarth C."/>
            <person name="Imamovic A."/>
            <person name="Larimer J."/>
            <person name="McCowen C."/>
            <person name="Montmayeur A."/>
            <person name="Murphy C."/>
            <person name="Neiman D."/>
            <person name="Pearson M."/>
            <person name="Priest M."/>
            <person name="Roberts A."/>
            <person name="Saif S."/>
            <person name="Shea T."/>
            <person name="Sisk P."/>
            <person name="Sykes S."/>
            <person name="Wortman J."/>
            <person name="Nusbaum C."/>
            <person name="Birren B."/>
        </authorList>
    </citation>
    <scope>NUCLEOTIDE SEQUENCE [LARGE SCALE GENOMIC DNA]</scope>
    <source>
        <strain evidence="6 7">VS20</strain>
    </source>
</reference>
<dbReference type="Gene3D" id="1.10.10.10">
    <property type="entry name" value="Winged helix-like DNA-binding domain superfamily/Winged helix DNA-binding domain"/>
    <property type="match status" value="1"/>
</dbReference>
<evidence type="ECO:0008006" key="8">
    <source>
        <dbReference type="Google" id="ProtNLM"/>
    </source>
</evidence>
<dbReference type="RefSeq" id="XP_008612896.1">
    <property type="nucleotide sequence ID" value="XM_008614674.1"/>
</dbReference>
<evidence type="ECO:0000256" key="5">
    <source>
        <dbReference type="SAM" id="MobiDB-lite"/>
    </source>
</evidence>
<feature type="region of interest" description="Disordered" evidence="5">
    <location>
        <begin position="41"/>
        <end position="121"/>
    </location>
</feature>
<dbReference type="VEuPathDB" id="FungiDB:SDRG_08777"/>
<dbReference type="OMA" id="EFTRECN"/>
<dbReference type="SMART" id="SM01128">
    <property type="entry name" value="DDRGK"/>
    <property type="match status" value="1"/>
</dbReference>
<evidence type="ECO:0000256" key="1">
    <source>
        <dbReference type="ARBA" id="ARBA00004167"/>
    </source>
</evidence>
<dbReference type="eggNOG" id="KOG3054">
    <property type="taxonomic scope" value="Eukaryota"/>
</dbReference>
<dbReference type="AlphaFoldDB" id="T0RMV1"/>
<dbReference type="EMBL" id="JH767158">
    <property type="protein sequence ID" value="EQC33673.1"/>
    <property type="molecule type" value="Genomic_DNA"/>
</dbReference>
<dbReference type="InterPro" id="IPR050899">
    <property type="entry name" value="DDRGK_domain-containing"/>
</dbReference>
<dbReference type="InterPro" id="IPR019153">
    <property type="entry name" value="DDRGK_dom-contain"/>
</dbReference>
<feature type="compositionally biased region" description="Basic and acidic residues" evidence="5">
    <location>
        <begin position="83"/>
        <end position="121"/>
    </location>
</feature>
<evidence type="ECO:0000256" key="4">
    <source>
        <dbReference type="ARBA" id="ARBA00023136"/>
    </source>
</evidence>
<dbReference type="Proteomes" id="UP000030762">
    <property type="component" value="Unassembled WGS sequence"/>
</dbReference>
<protein>
    <recommendedName>
        <fullName evidence="8">DDRGK domain-containing protein 1</fullName>
    </recommendedName>
</protein>
<dbReference type="GO" id="GO:0016020">
    <property type="term" value="C:membrane"/>
    <property type="evidence" value="ECO:0007669"/>
    <property type="project" value="UniProtKB-SubCell"/>
</dbReference>
<dbReference type="InterPro" id="IPR036390">
    <property type="entry name" value="WH_DNA-bd_sf"/>
</dbReference>
<dbReference type="InParanoid" id="T0RMV1"/>
<keyword evidence="4" id="KW-0472">Membrane</keyword>
<dbReference type="InterPro" id="IPR036388">
    <property type="entry name" value="WH-like_DNA-bd_sf"/>
</dbReference>
<comment type="subcellular location">
    <subcellularLocation>
        <location evidence="1">Membrane</location>
        <topology evidence="1">Single-pass membrane protein</topology>
    </subcellularLocation>
</comment>
<sequence>MQTSDAALLAVGAIGLAATMAWILYMVGYIGHAEAIADDANGRQPRRRQHEQQQGRNGLRQRRRHVRNDDEDDASDEDEEDEPRGGDRQRPPPTTRREIKKEQKRQEREQQRKFDEYRRDEARKLQDAEANAYRKKVLNEATREAAEAMAAAEAAQVQAARDAAELAKWKGQFSVDDAGSDRVELSESTHLLSDFLAYLATHKVVLLEDLALRFGLSTTATMQRLQSLLTAGRLSGFLDDRGKFIAVDDDDMKRVATYIGKKGRVSVSDVARECNRLLAS</sequence>
<feature type="compositionally biased region" description="Acidic residues" evidence="5">
    <location>
        <begin position="69"/>
        <end position="82"/>
    </location>
</feature>
<keyword evidence="7" id="KW-1185">Reference proteome</keyword>
<evidence type="ECO:0000313" key="7">
    <source>
        <dbReference type="Proteomes" id="UP000030762"/>
    </source>
</evidence>
<dbReference type="GO" id="GO:0044389">
    <property type="term" value="F:ubiquitin-like protein ligase binding"/>
    <property type="evidence" value="ECO:0007669"/>
    <property type="project" value="TreeGrafter"/>
</dbReference>
<evidence type="ECO:0000256" key="3">
    <source>
        <dbReference type="ARBA" id="ARBA00022989"/>
    </source>
</evidence>
<dbReference type="GeneID" id="19949504"/>